<dbReference type="Proteomes" id="UP001055879">
    <property type="component" value="Linkage Group LG18"/>
</dbReference>
<protein>
    <submittedName>
        <fullName evidence="1">Uncharacterized protein</fullName>
    </submittedName>
</protein>
<accession>A0ACB8XEY6</accession>
<proteinExistence type="predicted"/>
<evidence type="ECO:0000313" key="1">
    <source>
        <dbReference type="EMBL" id="KAI3665303.1"/>
    </source>
</evidence>
<comment type="caution">
    <text evidence="1">The sequence shown here is derived from an EMBL/GenBank/DDBJ whole genome shotgun (WGS) entry which is preliminary data.</text>
</comment>
<name>A0ACB8XEY6_ARCLA</name>
<keyword evidence="2" id="KW-1185">Reference proteome</keyword>
<organism evidence="1 2">
    <name type="scientific">Arctium lappa</name>
    <name type="common">Greater burdock</name>
    <name type="synonym">Lappa major</name>
    <dbReference type="NCBI Taxonomy" id="4217"/>
    <lineage>
        <taxon>Eukaryota</taxon>
        <taxon>Viridiplantae</taxon>
        <taxon>Streptophyta</taxon>
        <taxon>Embryophyta</taxon>
        <taxon>Tracheophyta</taxon>
        <taxon>Spermatophyta</taxon>
        <taxon>Magnoliopsida</taxon>
        <taxon>eudicotyledons</taxon>
        <taxon>Gunneridae</taxon>
        <taxon>Pentapetalae</taxon>
        <taxon>asterids</taxon>
        <taxon>campanulids</taxon>
        <taxon>Asterales</taxon>
        <taxon>Asteraceae</taxon>
        <taxon>Carduoideae</taxon>
        <taxon>Cardueae</taxon>
        <taxon>Arctiinae</taxon>
        <taxon>Arctium</taxon>
    </lineage>
</organism>
<sequence length="343" mass="39063">MVVSLRFNKFQKKSISLPCRSHPSTVRIEEVLNLIKSSSSATPSVDNICNGLSQLVELHHFSDHLLVLPVTQNLISIHRNTLWVEEVMEVSMKLLDICSIIRDVVLQMVEHVRDLQSALRRKKDHTSILISIANYIDFRKRTKKDAKELITRLKQSEKVIGVVADPGNHHLPAVMRVLIEVTEVTVSIFESLLMYVSVSPPLLKLNGWSMVVWKLMHKGTVACKEDEKHKGIMNELEAVDVSLLNIHNGGQQTPEIMQIAQQRLECPTIMSLALSWWYSRATPNLRDTYRNCDRATMPMSLSLDHSSRGCTETIPRLATLPRDYDHCHSHWSLSPQTLDLLKL</sequence>
<reference evidence="1 2" key="2">
    <citation type="journal article" date="2022" name="Mol. Ecol. Resour.">
        <title>The genomes of chicory, endive, great burdock and yacon provide insights into Asteraceae paleo-polyploidization history and plant inulin production.</title>
        <authorList>
            <person name="Fan W."/>
            <person name="Wang S."/>
            <person name="Wang H."/>
            <person name="Wang A."/>
            <person name="Jiang F."/>
            <person name="Liu H."/>
            <person name="Zhao H."/>
            <person name="Xu D."/>
            <person name="Zhang Y."/>
        </authorList>
    </citation>
    <scope>NUCLEOTIDE SEQUENCE [LARGE SCALE GENOMIC DNA]</scope>
    <source>
        <strain evidence="2">cv. Niubang</strain>
    </source>
</reference>
<dbReference type="EMBL" id="CM042064">
    <property type="protein sequence ID" value="KAI3665303.1"/>
    <property type="molecule type" value="Genomic_DNA"/>
</dbReference>
<evidence type="ECO:0000313" key="2">
    <source>
        <dbReference type="Proteomes" id="UP001055879"/>
    </source>
</evidence>
<reference evidence="2" key="1">
    <citation type="journal article" date="2022" name="Mol. Ecol. Resour.">
        <title>The genomes of chicory, endive, great burdock and yacon provide insights into Asteraceae palaeo-polyploidization history and plant inulin production.</title>
        <authorList>
            <person name="Fan W."/>
            <person name="Wang S."/>
            <person name="Wang H."/>
            <person name="Wang A."/>
            <person name="Jiang F."/>
            <person name="Liu H."/>
            <person name="Zhao H."/>
            <person name="Xu D."/>
            <person name="Zhang Y."/>
        </authorList>
    </citation>
    <scope>NUCLEOTIDE SEQUENCE [LARGE SCALE GENOMIC DNA]</scope>
    <source>
        <strain evidence="2">cv. Niubang</strain>
    </source>
</reference>
<gene>
    <name evidence="1" type="ORF">L6452_43927</name>
</gene>